<evidence type="ECO:0000259" key="9">
    <source>
        <dbReference type="PROSITE" id="PS52019"/>
    </source>
</evidence>
<dbReference type="InterPro" id="IPR016039">
    <property type="entry name" value="Thiolase-like"/>
</dbReference>
<name>A0A9P3FMS6_9PEZI</name>
<dbReference type="SUPFAM" id="SSF53474">
    <property type="entry name" value="alpha/beta-Hydrolases"/>
    <property type="match status" value="1"/>
</dbReference>
<feature type="active site" description="Proton donor; for dehydratase activity" evidence="5">
    <location>
        <position position="1522"/>
    </location>
</feature>
<comment type="caution">
    <text evidence="10">The sequence shown here is derived from an EMBL/GenBank/DDBJ whole genome shotgun (WGS) entry which is preliminary data.</text>
</comment>
<keyword evidence="2" id="KW-0597">Phosphoprotein</keyword>
<dbReference type="RefSeq" id="XP_044664339.1">
    <property type="nucleotide sequence ID" value="XM_044808404.1"/>
</dbReference>
<evidence type="ECO:0000256" key="6">
    <source>
        <dbReference type="SAM" id="MobiDB-lite"/>
    </source>
</evidence>
<dbReference type="InterPro" id="IPR014043">
    <property type="entry name" value="Acyl_transferase_dom"/>
</dbReference>
<evidence type="ECO:0008006" key="12">
    <source>
        <dbReference type="Google" id="ProtNLM"/>
    </source>
</evidence>
<feature type="domain" description="Ketosynthase family 3 (KS3)" evidence="8">
    <location>
        <begin position="390"/>
        <end position="821"/>
    </location>
</feature>
<keyword evidence="4" id="KW-0677">Repeat</keyword>
<dbReference type="Gene3D" id="3.30.70.3290">
    <property type="match status" value="1"/>
</dbReference>
<dbReference type="Gene3D" id="3.40.47.10">
    <property type="match status" value="1"/>
</dbReference>
<dbReference type="Pfam" id="PF00550">
    <property type="entry name" value="PP-binding"/>
    <property type="match status" value="2"/>
</dbReference>
<dbReference type="SUPFAM" id="SSF52151">
    <property type="entry name" value="FabD/lysophospholipase-like"/>
    <property type="match status" value="1"/>
</dbReference>
<dbReference type="SUPFAM" id="SSF55048">
    <property type="entry name" value="Probable ACP-binding domain of malonyl-CoA ACP transacylase"/>
    <property type="match status" value="1"/>
</dbReference>
<keyword evidence="3" id="KW-0808">Transferase</keyword>
<dbReference type="PROSITE" id="PS50075">
    <property type="entry name" value="CARRIER"/>
    <property type="match status" value="2"/>
</dbReference>
<dbReference type="Gene3D" id="3.40.366.10">
    <property type="entry name" value="Malonyl-Coenzyme A Acyl Carrier Protein, domain 2"/>
    <property type="match status" value="2"/>
</dbReference>
<dbReference type="CDD" id="cd00833">
    <property type="entry name" value="PKS"/>
    <property type="match status" value="1"/>
</dbReference>
<dbReference type="SUPFAM" id="SSF53901">
    <property type="entry name" value="Thiolase-like"/>
    <property type="match status" value="1"/>
</dbReference>
<evidence type="ECO:0000259" key="8">
    <source>
        <dbReference type="PROSITE" id="PS52004"/>
    </source>
</evidence>
<dbReference type="PANTHER" id="PTHR43775">
    <property type="entry name" value="FATTY ACID SYNTHASE"/>
    <property type="match status" value="1"/>
</dbReference>
<dbReference type="Pfam" id="PF02801">
    <property type="entry name" value="Ketoacyl-synt_C"/>
    <property type="match status" value="1"/>
</dbReference>
<dbReference type="Gene3D" id="3.40.50.1820">
    <property type="entry name" value="alpha/beta hydrolase"/>
    <property type="match status" value="1"/>
</dbReference>
<evidence type="ECO:0000256" key="2">
    <source>
        <dbReference type="ARBA" id="ARBA00022553"/>
    </source>
</evidence>
<feature type="region of interest" description="Disordered" evidence="6">
    <location>
        <begin position="1825"/>
        <end position="1862"/>
    </location>
</feature>
<dbReference type="SUPFAM" id="SSF47336">
    <property type="entry name" value="ACP-like"/>
    <property type="match status" value="2"/>
</dbReference>
<dbReference type="PANTHER" id="PTHR43775:SF40">
    <property type="entry name" value="NORSOLORINIC ACID SYNTHASE STCA"/>
    <property type="match status" value="1"/>
</dbReference>
<dbReference type="InterPro" id="IPR032088">
    <property type="entry name" value="SAT"/>
</dbReference>
<feature type="region of interest" description="C-terminal hotdog fold" evidence="5">
    <location>
        <begin position="1459"/>
        <end position="1609"/>
    </location>
</feature>
<dbReference type="Gene3D" id="3.10.129.110">
    <property type="entry name" value="Polyketide synthase dehydratase"/>
    <property type="match status" value="1"/>
</dbReference>
<dbReference type="InterPro" id="IPR001031">
    <property type="entry name" value="Thioesterase"/>
</dbReference>
<dbReference type="PROSITE" id="PS00606">
    <property type="entry name" value="KS3_1"/>
    <property type="match status" value="1"/>
</dbReference>
<dbReference type="InterPro" id="IPR014030">
    <property type="entry name" value="Ketoacyl_synth_N"/>
</dbReference>
<keyword evidence="11" id="KW-1185">Reference proteome</keyword>
<feature type="domain" description="PKS/mFAS DH" evidence="9">
    <location>
        <begin position="1299"/>
        <end position="1609"/>
    </location>
</feature>
<evidence type="ECO:0000256" key="1">
    <source>
        <dbReference type="ARBA" id="ARBA00022450"/>
    </source>
</evidence>
<dbReference type="PROSITE" id="PS52004">
    <property type="entry name" value="KS3_2"/>
    <property type="match status" value="1"/>
</dbReference>
<dbReference type="SMART" id="SM00823">
    <property type="entry name" value="PKS_PP"/>
    <property type="match status" value="2"/>
</dbReference>
<dbReference type="InterPro" id="IPR020806">
    <property type="entry name" value="PKS_PP-bd"/>
</dbReference>
<dbReference type="InterPro" id="IPR036736">
    <property type="entry name" value="ACP-like_sf"/>
</dbReference>
<dbReference type="InterPro" id="IPR030918">
    <property type="entry name" value="PT_fungal_PKS"/>
</dbReference>
<dbReference type="InterPro" id="IPR049551">
    <property type="entry name" value="PKS_DH_C"/>
</dbReference>
<feature type="compositionally biased region" description="Low complexity" evidence="6">
    <location>
        <begin position="1833"/>
        <end position="1853"/>
    </location>
</feature>
<dbReference type="NCBIfam" id="TIGR04532">
    <property type="entry name" value="PT_fungal_PKS"/>
    <property type="match status" value="1"/>
</dbReference>
<dbReference type="Pfam" id="PF14765">
    <property type="entry name" value="PS-DH"/>
    <property type="match status" value="1"/>
</dbReference>
<dbReference type="InterPro" id="IPR049900">
    <property type="entry name" value="PKS_mFAS_DH"/>
</dbReference>
<evidence type="ECO:0000256" key="4">
    <source>
        <dbReference type="ARBA" id="ARBA00022737"/>
    </source>
</evidence>
<dbReference type="InterPro" id="IPR016035">
    <property type="entry name" value="Acyl_Trfase/lysoPLipase"/>
</dbReference>
<dbReference type="InterPro" id="IPR016036">
    <property type="entry name" value="Malonyl_transacylase_ACP-bd"/>
</dbReference>
<accession>A0A9P3FMS6</accession>
<evidence type="ECO:0000259" key="7">
    <source>
        <dbReference type="PROSITE" id="PS50075"/>
    </source>
</evidence>
<gene>
    <name evidence="10" type="ORF">CKM354_001287000</name>
</gene>
<organism evidence="10 11">
    <name type="scientific">Cercospora kikuchii</name>
    <dbReference type="NCBI Taxonomy" id="84275"/>
    <lineage>
        <taxon>Eukaryota</taxon>
        <taxon>Fungi</taxon>
        <taxon>Dikarya</taxon>
        <taxon>Ascomycota</taxon>
        <taxon>Pezizomycotina</taxon>
        <taxon>Dothideomycetes</taxon>
        <taxon>Dothideomycetidae</taxon>
        <taxon>Mycosphaerellales</taxon>
        <taxon>Mycosphaerellaceae</taxon>
        <taxon>Cercospora</taxon>
    </lineage>
</organism>
<dbReference type="Proteomes" id="UP000825890">
    <property type="component" value="Unassembled WGS sequence"/>
</dbReference>
<evidence type="ECO:0000313" key="10">
    <source>
        <dbReference type="EMBL" id="GIZ49852.1"/>
    </source>
</evidence>
<dbReference type="GO" id="GO:0031177">
    <property type="term" value="F:phosphopantetheine binding"/>
    <property type="evidence" value="ECO:0007669"/>
    <property type="project" value="InterPro"/>
</dbReference>
<dbReference type="Pfam" id="PF00975">
    <property type="entry name" value="Thioesterase"/>
    <property type="match status" value="1"/>
</dbReference>
<keyword evidence="1" id="KW-0596">Phosphopantetheine</keyword>
<feature type="region of interest" description="N-terminal hotdog fold" evidence="5">
    <location>
        <begin position="1299"/>
        <end position="1433"/>
    </location>
</feature>
<dbReference type="Pfam" id="PF00698">
    <property type="entry name" value="Acyl_transf_1"/>
    <property type="match status" value="1"/>
</dbReference>
<dbReference type="GO" id="GO:0004315">
    <property type="term" value="F:3-oxoacyl-[acyl-carrier-protein] synthase activity"/>
    <property type="evidence" value="ECO:0007669"/>
    <property type="project" value="InterPro"/>
</dbReference>
<dbReference type="InterPro" id="IPR006162">
    <property type="entry name" value="Ppantetheine_attach_site"/>
</dbReference>
<dbReference type="SMART" id="SM00827">
    <property type="entry name" value="PKS_AT"/>
    <property type="match status" value="1"/>
</dbReference>
<feature type="domain" description="Carrier" evidence="7">
    <location>
        <begin position="1746"/>
        <end position="1821"/>
    </location>
</feature>
<dbReference type="Pfam" id="PF00109">
    <property type="entry name" value="ketoacyl-synt"/>
    <property type="match status" value="1"/>
</dbReference>
<dbReference type="InterPro" id="IPR050091">
    <property type="entry name" value="PKS_NRPS_Biosynth_Enz"/>
</dbReference>
<dbReference type="PROSITE" id="PS52019">
    <property type="entry name" value="PKS_MFAS_DH"/>
    <property type="match status" value="1"/>
</dbReference>
<dbReference type="OrthoDB" id="329835at2759"/>
<proteinExistence type="predicted"/>
<dbReference type="PROSITE" id="PS00012">
    <property type="entry name" value="PHOSPHOPANTETHEINE"/>
    <property type="match status" value="1"/>
</dbReference>
<dbReference type="InterPro" id="IPR042104">
    <property type="entry name" value="PKS_dehydratase_sf"/>
</dbReference>
<dbReference type="EMBL" id="BOLY01000009">
    <property type="protein sequence ID" value="GIZ49852.1"/>
    <property type="molecule type" value="Genomic_DNA"/>
</dbReference>
<evidence type="ECO:0000313" key="11">
    <source>
        <dbReference type="Proteomes" id="UP000825890"/>
    </source>
</evidence>
<dbReference type="GO" id="GO:0044550">
    <property type="term" value="P:secondary metabolite biosynthetic process"/>
    <property type="evidence" value="ECO:0007669"/>
    <property type="project" value="TreeGrafter"/>
</dbReference>
<dbReference type="InterPro" id="IPR001227">
    <property type="entry name" value="Ac_transferase_dom_sf"/>
</dbReference>
<protein>
    <recommendedName>
        <fullName evidence="12">Polyketide synthase</fullName>
    </recommendedName>
</protein>
<dbReference type="Pfam" id="PF16073">
    <property type="entry name" value="SAT"/>
    <property type="match status" value="1"/>
</dbReference>
<dbReference type="InterPro" id="IPR009081">
    <property type="entry name" value="PP-bd_ACP"/>
</dbReference>
<feature type="active site" description="Proton acceptor; for dehydratase activity" evidence="5">
    <location>
        <position position="1331"/>
    </location>
</feature>
<dbReference type="InterPro" id="IPR014031">
    <property type="entry name" value="Ketoacyl_synth_C"/>
</dbReference>
<dbReference type="GeneID" id="68298445"/>
<sequence length="2153" mass="235051">MEPNHIVVYAFGDQTYDATALLSILLHWDDVLLTDFVDRVTRRLQQEVAELGPEQRAESPKFAKLLDLLPYWRDGLLTPGLCQALTCFTQIGAFLASHGYQAECRHFPTASTACLTGVCTGLISAAAVSFSTNVGELLCLGEESVAVAFRVGNLAADVGSRIANCRESTGKYSSWTAAVMVKDVETITKQVDDLDYQKQISSTPYISAYVSQHQVNVSAAPHTLRDFLSTLSPLGISSVELPVQAPYHAAHLYSESDVDQIIRSDKASNGTHSPRLSLTHEKLCIPIISSATGEIVSAKTFTYALQSAVRDCLLRTVRYDTLGPAIAFCIGSMGSSSQFSLQPVALGGPERLESAIRANLHNALTIRNAESMETLLERLQQRQRPRSAARSKIAILSCSGRFPRARNMDAFWDVLLHGIDTHRQVPESRWDARTHVSKSSSLEKNVSGTGYGCWLEDASAFDAKFFHVSPREAPQMDPAQRIALMCATEALEEAGVVPGRTPSTQHNRVGVYFGVTSNDWMETNSAQNVDTYFVPGGNRAFIPGRLNYHFKFSGPSYSIDTACSSSLTAIQLACNALWRQEIDMAVVGGTNILTNPDMHCGLDRGHFLSRTGNCKTFDATADGYCRGEAVAVVVLKRLEDAVIDHDPIQACILSVATNHSAEAESITRPHVGAQRELIDQVLREAGVSGRSIGYAEMHGTGTQAGDIAETNSVLASLAPQGARSSREPLYIGSAKANVGHGEAAAGITSLAKALLMLKHNTIPPHCGIKTSINPKLPDLASHSVRIATDGVSWTRPDGGSRRMLVNNFSAAGGNTALILEDPPLISTALIAFPQFHHSIVISAKTPVSLRQNVLATIAWIGQQKISDTSILPKLAYTTTARRSHHSLRIAVAGSNLRDIEHQLRLSLDKIADNRRMSPPKILFAFAGQGSEFPRMAIEFFQRVPGFRKDIEVYNRICLRMEFPAILALFKDDKSWDAATPQTLQLAAVCLQMALVRLWRSFGIEPTIVVGHSLGEYPSLYAAGVLSQSDVIYLVGNRAALMQQRCTPDSHAMLVVRLSSTDIAALLHTSGLRYEIACINGRRSVVLGGTKDQLQQVHARLQEQGIRSTELPLPYAFHTSQVDPILEDLDTLSGNVHFVNKKLPVISPTFAGIPTDFSSDFAVAHCREPVQMQQALGAARRQNLIDERTICIEIGSGAVTVNMVKEILGSSTETFVSMRQGEDVTRPLSIALAALCGKGANINWNGYHQIFSPGLGTIPLPAYHWDLREHWIQYTNDWSLRKGDAAAPPDVPLRLSSTIHKVVTDTIHTSAGKLTVESNLNRKDMDAVVQGHKVYGVPLCTPSVYADIALALGQHLKQHVFMEPNSVVEVAEMDIKSALVAISGGRSQILRTEVAVDRTSRTARCVFSSLTESSKEPEQHAHCIIQFHDSGTAYDLATRSLPDVLARVAALHKQIEASNSETYRFSKSMIYKMVAPVADFHNDYRGLTEIVLDNTALEATGKIEFKNPELLDGDFDTHPACIDALSQLGGFVMNANEGTDLNDEIYVNHGWRSLQIFNHIDPRKSYRSHVNMVEGSDKLWTGDVAIFDGDQLVAKFAGIALQRVPRRLMEYIVNTAHAKAAEACGIVKLKRSSNIAARTVQAEMVATHLTRQVPSFDAVLAIISSESGVPLQELIDGRGFDDLGVDSLLSLLIVSRVRSELAIELSNSIFLELGSVGALRTYMSGLNPSSKMNDLDTSSQLAPVPADIIWPTILQIISQEAGTLVQDLLDSTSLTDLGVDSLLSLVIASRLREELDINLPHVSLYAECDTLGCLRARIMELAENVDDQTDDTVSESPSDNSSSKSSWPLSEFSPLETPLTPPEVILGEKPWNATIEPQTAASYIIQGNMETSTQRLFLFPDGGGSATSYMKLPSISQSWAVVAFDSPFMRKPHLMQGTSLDALLETYLAALRQRQPAGPYHLGGWSAGGVLAYALASRLLAANEEVASLILIDSPSPAHGLDRLPQEFFDHCSKIGIFESEMNERRSPAIVAPVPPQWLIPHFHATIELLHEYHAKPLPLSVEGSRTSVTIIWAGACAFDDQKYPGLPDTKQFSLSEMEGIQFLTQRRTDFGAGKWAQLLHDHEVNVRTIEDEHHFSMMRHGASKLARIIGTAL</sequence>
<dbReference type="InterPro" id="IPR029058">
    <property type="entry name" value="AB_hydrolase_fold"/>
</dbReference>
<evidence type="ECO:0000256" key="3">
    <source>
        <dbReference type="ARBA" id="ARBA00022679"/>
    </source>
</evidence>
<dbReference type="GO" id="GO:0006633">
    <property type="term" value="P:fatty acid biosynthetic process"/>
    <property type="evidence" value="ECO:0007669"/>
    <property type="project" value="InterPro"/>
</dbReference>
<dbReference type="InterPro" id="IPR020841">
    <property type="entry name" value="PKS_Beta-ketoAc_synthase_dom"/>
</dbReference>
<dbReference type="InterPro" id="IPR018201">
    <property type="entry name" value="Ketoacyl_synth_AS"/>
</dbReference>
<reference evidence="10 11" key="1">
    <citation type="submission" date="2021-01" db="EMBL/GenBank/DDBJ databases">
        <title>Cercospora kikuchii MAFF 305040 whole genome shotgun sequence.</title>
        <authorList>
            <person name="Kashiwa T."/>
            <person name="Suzuki T."/>
        </authorList>
    </citation>
    <scope>NUCLEOTIDE SEQUENCE [LARGE SCALE GENOMIC DNA]</scope>
    <source>
        <strain evidence="10 11">MAFF 305040</strain>
    </source>
</reference>
<evidence type="ECO:0000256" key="5">
    <source>
        <dbReference type="PROSITE-ProRule" id="PRU01363"/>
    </source>
</evidence>
<dbReference type="Gene3D" id="1.10.1200.10">
    <property type="entry name" value="ACP-like"/>
    <property type="match status" value="2"/>
</dbReference>
<feature type="domain" description="Carrier" evidence="7">
    <location>
        <begin position="1652"/>
        <end position="1726"/>
    </location>
</feature>
<dbReference type="SMART" id="SM00825">
    <property type="entry name" value="PKS_KS"/>
    <property type="match status" value="1"/>
</dbReference>
<dbReference type="GO" id="GO:0004312">
    <property type="term" value="F:fatty acid synthase activity"/>
    <property type="evidence" value="ECO:0007669"/>
    <property type="project" value="TreeGrafter"/>
</dbReference>